<name>K3WMU5_GLOUD</name>
<organism evidence="3 4">
    <name type="scientific">Globisporangium ultimum (strain ATCC 200006 / CBS 805.95 / DAOM BR144)</name>
    <name type="common">Pythium ultimum</name>
    <dbReference type="NCBI Taxonomy" id="431595"/>
    <lineage>
        <taxon>Eukaryota</taxon>
        <taxon>Sar</taxon>
        <taxon>Stramenopiles</taxon>
        <taxon>Oomycota</taxon>
        <taxon>Peronosporomycetes</taxon>
        <taxon>Pythiales</taxon>
        <taxon>Pythiaceae</taxon>
        <taxon>Globisporangium</taxon>
    </lineage>
</organism>
<reference evidence="4" key="1">
    <citation type="journal article" date="2010" name="Genome Biol.">
        <title>Genome sequence of the necrotrophic plant pathogen Pythium ultimum reveals original pathogenicity mechanisms and effector repertoire.</title>
        <authorList>
            <person name="Levesque C.A."/>
            <person name="Brouwer H."/>
            <person name="Cano L."/>
            <person name="Hamilton J.P."/>
            <person name="Holt C."/>
            <person name="Huitema E."/>
            <person name="Raffaele S."/>
            <person name="Robideau G.P."/>
            <person name="Thines M."/>
            <person name="Win J."/>
            <person name="Zerillo M.M."/>
            <person name="Beakes G.W."/>
            <person name="Boore J.L."/>
            <person name="Busam D."/>
            <person name="Dumas B."/>
            <person name="Ferriera S."/>
            <person name="Fuerstenberg S.I."/>
            <person name="Gachon C.M."/>
            <person name="Gaulin E."/>
            <person name="Govers F."/>
            <person name="Grenville-Briggs L."/>
            <person name="Horner N."/>
            <person name="Hostetler J."/>
            <person name="Jiang R.H."/>
            <person name="Johnson J."/>
            <person name="Krajaejun T."/>
            <person name="Lin H."/>
            <person name="Meijer H.J."/>
            <person name="Moore B."/>
            <person name="Morris P."/>
            <person name="Phuntmart V."/>
            <person name="Puiu D."/>
            <person name="Shetty J."/>
            <person name="Stajich J.E."/>
            <person name="Tripathy S."/>
            <person name="Wawra S."/>
            <person name="van West P."/>
            <person name="Whitty B.R."/>
            <person name="Coutinho P.M."/>
            <person name="Henrissat B."/>
            <person name="Martin F."/>
            <person name="Thomas P.D."/>
            <person name="Tyler B.M."/>
            <person name="De Vries R.P."/>
            <person name="Kamoun S."/>
            <person name="Yandell M."/>
            <person name="Tisserat N."/>
            <person name="Buell C.R."/>
        </authorList>
    </citation>
    <scope>NUCLEOTIDE SEQUENCE</scope>
    <source>
        <strain evidence="4">DAOM:BR144</strain>
    </source>
</reference>
<keyword evidence="2" id="KW-0472">Membrane</keyword>
<feature type="region of interest" description="Disordered" evidence="1">
    <location>
        <begin position="395"/>
        <end position="418"/>
    </location>
</feature>
<dbReference type="InParanoid" id="K3WMU5"/>
<dbReference type="AlphaFoldDB" id="K3WMU5"/>
<sequence>DYVRDGHTTYCWAFNASPSDLALSRDSLFSSGFGAACPLELIIVSNSTSVQVNEWIPLAWTVTMGQAYASSANGTENAVDTASSALSSSNSSSGSSEEPQRFVIAHSAIHLCGQDVDACDPFSTRFRNANLTMTHVTNLSHFSTNDSITFRSNGEVAFSTPGEFTLAAYLVLPGIGANERHDFIAYTTIRVDATPNTSVQVASDNGKPNGLFLGITLAQFIIITAGIVVIFGCAITAIVVITRRRRQQQQQREFEQQQHDAKVSHTAAGSPVTGDSQHFRFSDWSEIYATQDTLPSSILVDDSTTIAILRASRVSSSPASSITERHVADFTRGGGYWDVRPSASPITPLSSMFFAHHSMESINSSCSAILARDERELGSPVDIFVPLETLGRRRTRPCHADALSDSDSDEEEAQEIEF</sequence>
<dbReference type="EnsemblProtists" id="PYU1_T006287">
    <property type="protein sequence ID" value="PYU1_T006287"/>
    <property type="gene ID" value="PYU1_G006275"/>
</dbReference>
<dbReference type="EMBL" id="GL376625">
    <property type="status" value="NOT_ANNOTATED_CDS"/>
    <property type="molecule type" value="Genomic_DNA"/>
</dbReference>
<feature type="compositionally biased region" description="Acidic residues" evidence="1">
    <location>
        <begin position="404"/>
        <end position="418"/>
    </location>
</feature>
<dbReference type="Proteomes" id="UP000019132">
    <property type="component" value="Unassembled WGS sequence"/>
</dbReference>
<keyword evidence="4" id="KW-1185">Reference proteome</keyword>
<keyword evidence="2" id="KW-0812">Transmembrane</keyword>
<protein>
    <submittedName>
        <fullName evidence="3">Uncharacterized protein</fullName>
    </submittedName>
</protein>
<reference evidence="3" key="3">
    <citation type="submission" date="2015-02" db="UniProtKB">
        <authorList>
            <consortium name="EnsemblProtists"/>
        </authorList>
    </citation>
    <scope>IDENTIFICATION</scope>
    <source>
        <strain evidence="3">DAOM BR144</strain>
    </source>
</reference>
<dbReference type="VEuPathDB" id="FungiDB:PYU1_G006275"/>
<dbReference type="HOGENOM" id="CLU_621857_0_0_1"/>
<evidence type="ECO:0000313" key="3">
    <source>
        <dbReference type="EnsemblProtists" id="PYU1_T006287"/>
    </source>
</evidence>
<evidence type="ECO:0000256" key="1">
    <source>
        <dbReference type="SAM" id="MobiDB-lite"/>
    </source>
</evidence>
<feature type="compositionally biased region" description="Basic and acidic residues" evidence="1">
    <location>
        <begin position="252"/>
        <end position="263"/>
    </location>
</feature>
<evidence type="ECO:0000313" key="4">
    <source>
        <dbReference type="Proteomes" id="UP000019132"/>
    </source>
</evidence>
<reference evidence="4" key="2">
    <citation type="submission" date="2010-04" db="EMBL/GenBank/DDBJ databases">
        <authorList>
            <person name="Buell R."/>
            <person name="Hamilton J."/>
            <person name="Hostetler J."/>
        </authorList>
    </citation>
    <scope>NUCLEOTIDE SEQUENCE [LARGE SCALE GENOMIC DNA]</scope>
    <source>
        <strain evidence="4">DAOM:BR144</strain>
    </source>
</reference>
<feature type="transmembrane region" description="Helical" evidence="2">
    <location>
        <begin position="211"/>
        <end position="242"/>
    </location>
</feature>
<keyword evidence="2" id="KW-1133">Transmembrane helix</keyword>
<proteinExistence type="predicted"/>
<dbReference type="eggNOG" id="ENOG502SZCF">
    <property type="taxonomic scope" value="Eukaryota"/>
</dbReference>
<feature type="region of interest" description="Disordered" evidence="1">
    <location>
        <begin position="251"/>
        <end position="274"/>
    </location>
</feature>
<accession>K3WMU5</accession>
<evidence type="ECO:0000256" key="2">
    <source>
        <dbReference type="SAM" id="Phobius"/>
    </source>
</evidence>